<sequence length="238" mass="26732">MRFTNGHPAGRTTNAYDAWPFVELVSVGGPFAVLERNIILADTPGLDDINLLAESSVLSHLPRYTIVIIARKIDCILSTRSLQKMIRARCGCPVAVVATCSEVEDPSSVDKNELEQTEEVRRLNAQLKQCESELLCYAATSGHRPLIQLKKRLVQSLKAQSLLTNVTNKTRIRSCHGRSHLKMCSASPHTIISATSVDTRLMASPRSHSLRNGHKYLHWRNILFRSVRRFGLRNLFDM</sequence>
<dbReference type="GeneID" id="29118245"/>
<dbReference type="RefSeq" id="XP_018379049.1">
    <property type="nucleotide sequence ID" value="XM_018532651.1"/>
</dbReference>
<dbReference type="Proteomes" id="UP000077248">
    <property type="component" value="Unassembled WGS sequence"/>
</dbReference>
<accession>A0A177D2I4</accession>
<evidence type="ECO:0000313" key="1">
    <source>
        <dbReference type="EMBL" id="OAG13628.1"/>
    </source>
</evidence>
<reference evidence="1 2" key="1">
    <citation type="submission" date="2016-05" db="EMBL/GenBank/DDBJ databases">
        <title>Comparative analysis of secretome profiles of manganese(II)-oxidizing ascomycete fungi.</title>
        <authorList>
            <consortium name="DOE Joint Genome Institute"/>
            <person name="Zeiner C.A."/>
            <person name="Purvine S.O."/>
            <person name="Zink E.M."/>
            <person name="Wu S."/>
            <person name="Pasa-Tolic L."/>
            <person name="Chaput D.L."/>
            <person name="Haridas S."/>
            <person name="Grigoriev I.V."/>
            <person name="Santelli C.M."/>
            <person name="Hansel C.M."/>
        </authorList>
    </citation>
    <scope>NUCLEOTIDE SEQUENCE [LARGE SCALE GENOMIC DNA]</scope>
    <source>
        <strain evidence="1 2">SRC1lrK2f</strain>
    </source>
</reference>
<proteinExistence type="predicted"/>
<organism evidence="1 2">
    <name type="scientific">Alternaria alternata</name>
    <name type="common">Alternaria rot fungus</name>
    <name type="synonym">Torula alternata</name>
    <dbReference type="NCBI Taxonomy" id="5599"/>
    <lineage>
        <taxon>Eukaryota</taxon>
        <taxon>Fungi</taxon>
        <taxon>Dikarya</taxon>
        <taxon>Ascomycota</taxon>
        <taxon>Pezizomycotina</taxon>
        <taxon>Dothideomycetes</taxon>
        <taxon>Pleosporomycetidae</taxon>
        <taxon>Pleosporales</taxon>
        <taxon>Pleosporineae</taxon>
        <taxon>Pleosporaceae</taxon>
        <taxon>Alternaria</taxon>
        <taxon>Alternaria sect. Alternaria</taxon>
        <taxon>Alternaria alternata complex</taxon>
    </lineage>
</organism>
<evidence type="ECO:0000313" key="2">
    <source>
        <dbReference type="Proteomes" id="UP000077248"/>
    </source>
</evidence>
<dbReference type="EMBL" id="KV441508">
    <property type="protein sequence ID" value="OAG13628.1"/>
    <property type="molecule type" value="Genomic_DNA"/>
</dbReference>
<dbReference type="VEuPathDB" id="FungiDB:CC77DRAFT_662049"/>
<dbReference type="AlphaFoldDB" id="A0A177D2I4"/>
<name>A0A177D2I4_ALTAL</name>
<protein>
    <submittedName>
        <fullName evidence="1">Uncharacterized protein</fullName>
    </submittedName>
</protein>
<dbReference type="KEGG" id="aalt:CC77DRAFT_662049"/>
<gene>
    <name evidence="1" type="ORF">CC77DRAFT_662049</name>
</gene>
<keyword evidence="2" id="KW-1185">Reference proteome</keyword>